<feature type="transmembrane region" description="Helical" evidence="1">
    <location>
        <begin position="117"/>
        <end position="134"/>
    </location>
</feature>
<evidence type="ECO:0000256" key="1">
    <source>
        <dbReference type="SAM" id="Phobius"/>
    </source>
</evidence>
<sequence>MVSRKRGNTLERWEIALIKAMLSRGGYNDQDILAYFTRPTRSINHARIAEIRTGARYKSAKPASEVELDTFLANWPEVDPETGLNLRGDELLIKAREAMIAAVHIFNGAGLTFRAELFIVTCIIAWTYLLHAWFRREGIDYRYKKGDGTVQKTKHGADCYWELGKCLRHERCPIPNGAVKNLEFLLDLRHEIEHRSTNRIDDAISAKLQACCLNFNNAIKSLFGQQYGLERRLPIALQFVTFGTDQRAALKKGSTLPSHVETFIDAFEEGLSEADYGDPAYRYRVAYVPVVGNRASSADEAVEFVKGDSEEGREINRVLLKEVDKSRYTAKQVWEMMQAEGYPKFNQQAHTALWKSLDGKNPANGFGRPGDYKNTWVWYDKWIERVRAHCQEQGDRYK</sequence>
<organism evidence="3 4">
    <name type="scientific">Minwuia thermotolerans</name>
    <dbReference type="NCBI Taxonomy" id="2056226"/>
    <lineage>
        <taxon>Bacteria</taxon>
        <taxon>Pseudomonadati</taxon>
        <taxon>Pseudomonadota</taxon>
        <taxon>Alphaproteobacteria</taxon>
        <taxon>Minwuiales</taxon>
        <taxon>Minwuiaceae</taxon>
        <taxon>Minwuia</taxon>
    </lineage>
</organism>
<keyword evidence="1" id="KW-0812">Transmembrane</keyword>
<keyword evidence="4" id="KW-1185">Reference proteome</keyword>
<evidence type="ECO:0000259" key="2">
    <source>
        <dbReference type="Pfam" id="PF12358"/>
    </source>
</evidence>
<dbReference type="Pfam" id="PF12358">
    <property type="entry name" value="DUF3644"/>
    <property type="match status" value="1"/>
</dbReference>
<dbReference type="OrthoDB" id="9815072at2"/>
<dbReference type="InterPro" id="IPR022104">
    <property type="entry name" value="DUF3644"/>
</dbReference>
<accession>A0A2M9FW62</accession>
<evidence type="ECO:0000313" key="3">
    <source>
        <dbReference type="EMBL" id="PJK27694.1"/>
    </source>
</evidence>
<comment type="caution">
    <text evidence="3">The sequence shown here is derived from an EMBL/GenBank/DDBJ whole genome shotgun (WGS) entry which is preliminary data.</text>
</comment>
<keyword evidence="1" id="KW-1133">Transmembrane helix</keyword>
<name>A0A2M9FW62_9PROT</name>
<gene>
    <name evidence="3" type="ORF">CVT23_21005</name>
</gene>
<dbReference type="EMBL" id="PHIG01000059">
    <property type="protein sequence ID" value="PJK27694.1"/>
    <property type="molecule type" value="Genomic_DNA"/>
</dbReference>
<evidence type="ECO:0000313" key="4">
    <source>
        <dbReference type="Proteomes" id="UP000229498"/>
    </source>
</evidence>
<reference evidence="3 4" key="1">
    <citation type="submission" date="2017-11" db="EMBL/GenBank/DDBJ databases">
        <title>Draft genome sequence of Rhizobiales bacterium SY3-13.</title>
        <authorList>
            <person name="Sun C."/>
        </authorList>
    </citation>
    <scope>NUCLEOTIDE SEQUENCE [LARGE SCALE GENOMIC DNA]</scope>
    <source>
        <strain evidence="3 4">SY3-13</strain>
    </source>
</reference>
<protein>
    <submittedName>
        <fullName evidence="3">DUF3644 domain-containing protein</fullName>
    </submittedName>
</protein>
<dbReference type="RefSeq" id="WP_109792436.1">
    <property type="nucleotide sequence ID" value="NZ_PHIG01000059.1"/>
</dbReference>
<keyword evidence="1" id="KW-0472">Membrane</keyword>
<dbReference type="Proteomes" id="UP000229498">
    <property type="component" value="Unassembled WGS sequence"/>
</dbReference>
<proteinExistence type="predicted"/>
<feature type="domain" description="DUF3644" evidence="2">
    <location>
        <begin position="90"/>
        <end position="270"/>
    </location>
</feature>
<dbReference type="AlphaFoldDB" id="A0A2M9FW62"/>